<evidence type="ECO:0000256" key="3">
    <source>
        <dbReference type="PIRSR" id="PIRSR604385-2"/>
    </source>
</evidence>
<dbReference type="GO" id="GO:0006753">
    <property type="term" value="P:nucleoside phosphate metabolic process"/>
    <property type="evidence" value="ECO:0007669"/>
    <property type="project" value="TreeGrafter"/>
</dbReference>
<feature type="binding site" evidence="3">
    <location>
        <position position="155"/>
    </location>
    <ligand>
        <name>Mg(2+)</name>
        <dbReference type="ChEBI" id="CHEBI:18420"/>
        <label>1</label>
    </ligand>
</feature>
<feature type="binding site" evidence="3">
    <location>
        <position position="108"/>
    </location>
    <ligand>
        <name>Mg(2+)</name>
        <dbReference type="ChEBI" id="CHEBI:18420"/>
        <label>1</label>
    </ligand>
</feature>
<evidence type="ECO:0000313" key="6">
    <source>
        <dbReference type="EMBL" id="ECV9657591.1"/>
    </source>
</evidence>
<dbReference type="GO" id="GO:0016818">
    <property type="term" value="F:hydrolase activity, acting on acid anhydrides, in phosphorus-containing anhydrides"/>
    <property type="evidence" value="ECO:0007669"/>
    <property type="project" value="InterPro"/>
</dbReference>
<dbReference type="InterPro" id="IPR000086">
    <property type="entry name" value="NUDIX_hydrolase_dom"/>
</dbReference>
<comment type="caution">
    <text evidence="6">The sequence shown here is derived from an EMBL/GenBank/DDBJ whole genome shotgun (WGS) entry which is preliminary data.</text>
</comment>
<feature type="short sequence motif" description="Nudix box" evidence="4">
    <location>
        <begin position="89"/>
        <end position="111"/>
    </location>
</feature>
<dbReference type="PANTHER" id="PTHR11839">
    <property type="entry name" value="UDP/ADP-SUGAR PYROPHOSPHATASE"/>
    <property type="match status" value="1"/>
</dbReference>
<dbReference type="SUPFAM" id="SSF55811">
    <property type="entry name" value="Nudix"/>
    <property type="match status" value="1"/>
</dbReference>
<evidence type="ECO:0000256" key="2">
    <source>
        <dbReference type="ARBA" id="ARBA00022801"/>
    </source>
</evidence>
<evidence type="ECO:0000256" key="1">
    <source>
        <dbReference type="ARBA" id="ARBA00001946"/>
    </source>
</evidence>
<dbReference type="PANTHER" id="PTHR11839:SF15">
    <property type="entry name" value="URIDINE DIPHOSPHATE GLUCOSE PYROPHOSPHATASE NUDT14"/>
    <property type="match status" value="1"/>
</dbReference>
<evidence type="ECO:0000259" key="5">
    <source>
        <dbReference type="PROSITE" id="PS51462"/>
    </source>
</evidence>
<dbReference type="AlphaFoldDB" id="A0A698FHH1"/>
<accession>A0A698FHH1</accession>
<dbReference type="InterPro" id="IPR015797">
    <property type="entry name" value="NUDIX_hydrolase-like_dom_sf"/>
</dbReference>
<reference evidence="6" key="1">
    <citation type="submission" date="2019-09" db="EMBL/GenBank/DDBJ databases">
        <authorList>
            <consortium name="GenomeTrakr network: Whole genome sequencing for foodborne pathogen traceback"/>
        </authorList>
    </citation>
    <scope>NUCLEOTIDE SEQUENCE [LARGE SCALE GENOMIC DNA]</scope>
    <source>
        <strain evidence="6">TTU_583</strain>
    </source>
</reference>
<dbReference type="Gene3D" id="3.90.79.10">
    <property type="entry name" value="Nucleoside Triphosphate Pyrophosphohydrolase"/>
    <property type="match status" value="1"/>
</dbReference>
<feature type="domain" description="Nudix hydrolase" evidence="5">
    <location>
        <begin position="37"/>
        <end position="184"/>
    </location>
</feature>
<feature type="binding site" evidence="3">
    <location>
        <position position="104"/>
    </location>
    <ligand>
        <name>Mg(2+)</name>
        <dbReference type="ChEBI" id="CHEBI:18420"/>
        <label>2</label>
    </ligand>
</feature>
<keyword evidence="3" id="KW-0479">Metal-binding</keyword>
<organism evidence="6">
    <name type="scientific">Campylobacter jejuni</name>
    <dbReference type="NCBI Taxonomy" id="197"/>
    <lineage>
        <taxon>Bacteria</taxon>
        <taxon>Pseudomonadati</taxon>
        <taxon>Campylobacterota</taxon>
        <taxon>Epsilonproteobacteria</taxon>
        <taxon>Campylobacterales</taxon>
        <taxon>Campylobacteraceae</taxon>
        <taxon>Campylobacter</taxon>
    </lineage>
</organism>
<dbReference type="GO" id="GO:0046872">
    <property type="term" value="F:metal ion binding"/>
    <property type="evidence" value="ECO:0007669"/>
    <property type="project" value="UniProtKB-KW"/>
</dbReference>
<dbReference type="EMBL" id="AAKUWM010000010">
    <property type="protein sequence ID" value="ECV9657591.1"/>
    <property type="molecule type" value="Genomic_DNA"/>
</dbReference>
<dbReference type="NCBIfam" id="TIGR00052">
    <property type="entry name" value="nudix-type nucleoside diphosphatase, YffH/AdpP family"/>
    <property type="match status" value="1"/>
</dbReference>
<gene>
    <name evidence="6" type="ORF">F2N06_06145</name>
</gene>
<comment type="cofactor">
    <cofactor evidence="1 3">
        <name>Mg(2+)</name>
        <dbReference type="ChEBI" id="CHEBI:18420"/>
    </cofactor>
</comment>
<dbReference type="CDD" id="cd18887">
    <property type="entry name" value="NUDIX_UGPPase_Nudt14"/>
    <property type="match status" value="1"/>
</dbReference>
<protein>
    <submittedName>
        <fullName evidence="6">NUDIX hydrolase</fullName>
    </submittedName>
</protein>
<dbReference type="PROSITE" id="PS51462">
    <property type="entry name" value="NUDIX"/>
    <property type="match status" value="1"/>
</dbReference>
<proteinExistence type="predicted"/>
<dbReference type="InterPro" id="IPR004385">
    <property type="entry name" value="NDP_pyrophosphatase"/>
</dbReference>
<dbReference type="GO" id="GO:0019693">
    <property type="term" value="P:ribose phosphate metabolic process"/>
    <property type="evidence" value="ECO:0007669"/>
    <property type="project" value="TreeGrafter"/>
</dbReference>
<name>A0A698FHH1_CAMJU</name>
<evidence type="ECO:0000256" key="4">
    <source>
        <dbReference type="PIRSR" id="PIRSR604385-3"/>
    </source>
</evidence>
<keyword evidence="3" id="KW-0460">Magnesium</keyword>
<keyword evidence="2 6" id="KW-0378">Hydrolase</keyword>
<sequence length="198" mass="23336">MIFKNLKELPFCDSKYIKPKRFSYESNGKLYTWDFIESKDSVSILLYHKEFKSFIFVRQFRIPLWYHQKQDKNYQKNDSMGYTIELCSGLVDKDLPLEQIAKEECIEELGYAPKEFEKVGEFYTGFGSGASKQSFYFAIVDESDKVCNGGGVEDEQIEAVFVKIDEYEEFSKKIIHTPLLDFAYLWFLKEKKELCLSK</sequence>